<dbReference type="InterPro" id="IPR006059">
    <property type="entry name" value="SBP"/>
</dbReference>
<reference evidence="5 6" key="1">
    <citation type="submission" date="2017-09" db="EMBL/GenBank/DDBJ databases">
        <authorList>
            <person name="Ehlers B."/>
            <person name="Leendertz F.H."/>
        </authorList>
    </citation>
    <scope>NUCLEOTIDE SEQUENCE [LARGE SCALE GENOMIC DNA]</scope>
    <source>
        <strain evidence="5 6">CGMCC 1.05381</strain>
    </source>
</reference>
<dbReference type="PANTHER" id="PTHR30061:SF50">
    <property type="entry name" value="MALTOSE_MALTODEXTRIN-BINDING PERIPLASMIC PROTEIN"/>
    <property type="match status" value="1"/>
</dbReference>
<evidence type="ECO:0000256" key="4">
    <source>
        <dbReference type="SAM" id="SignalP"/>
    </source>
</evidence>
<keyword evidence="2" id="KW-0813">Transport</keyword>
<dbReference type="CDD" id="cd13585">
    <property type="entry name" value="PBP2_TMBP_like"/>
    <property type="match status" value="1"/>
</dbReference>
<evidence type="ECO:0000256" key="3">
    <source>
        <dbReference type="ARBA" id="ARBA00022729"/>
    </source>
</evidence>
<dbReference type="GO" id="GO:0042956">
    <property type="term" value="P:maltodextrin transmembrane transport"/>
    <property type="evidence" value="ECO:0007669"/>
    <property type="project" value="TreeGrafter"/>
</dbReference>
<name>A0A2C9A1I8_9MICO</name>
<organism evidence="5 6">
    <name type="scientific">Salinibacterium xinjiangense</name>
    <dbReference type="NCBI Taxonomy" id="386302"/>
    <lineage>
        <taxon>Bacteria</taxon>
        <taxon>Bacillati</taxon>
        <taxon>Actinomycetota</taxon>
        <taxon>Actinomycetes</taxon>
        <taxon>Micrococcales</taxon>
        <taxon>Microbacteriaceae</taxon>
        <taxon>Salinibacterium</taxon>
    </lineage>
</organism>
<feature type="chain" id="PRO_5038633049" evidence="4">
    <location>
        <begin position="24"/>
        <end position="435"/>
    </location>
</feature>
<dbReference type="Proteomes" id="UP000219440">
    <property type="component" value="Unassembled WGS sequence"/>
</dbReference>
<dbReference type="Pfam" id="PF01547">
    <property type="entry name" value="SBP_bac_1"/>
    <property type="match status" value="1"/>
</dbReference>
<sequence>MKLNRRRLLAMGAGIVAVSTVLSGCAGFGGGGGGGGEAGSKELTFTTWAGDSEAVAFKALIKQFETENDGVTVKLNVVPYAQMFSGIDAKLSSGNAPDIFRVDYGNLGVYSSQDQLLDLSPYLANEEDNFIPAMWQAVSYENKPYGVPHQTDVSALLVNTDMLTEAGVDVASLPQTQADAWTWDEFADVAKQLRTALPADKYPFVYNWQLGGAPRWLSWLFQANGALLEKDGTTSAIDSPAGKKALDYTKSFFDNQWVPPTSSTKSTVYADTTFQEGTAAMVFAGSFLVPDMETLAKFNWTAIPMPRDERGATDLGGNALVASKDTKNPDLAAKFLAFMVQADSMSAFCAATNELPTRTDLAADAITFNVRPDVMPVFVEQASTIEPSDVTQLTSPAMAAISTALQDQLDAAFVGGQSTGDTLGNLTRAIEEATK</sequence>
<dbReference type="GO" id="GO:1901982">
    <property type="term" value="F:maltose binding"/>
    <property type="evidence" value="ECO:0007669"/>
    <property type="project" value="TreeGrafter"/>
</dbReference>
<dbReference type="OrthoDB" id="7918484at2"/>
<accession>A0A2C9A1I8</accession>
<evidence type="ECO:0000256" key="1">
    <source>
        <dbReference type="ARBA" id="ARBA00008520"/>
    </source>
</evidence>
<dbReference type="GO" id="GO:0055052">
    <property type="term" value="C:ATP-binding cassette (ABC) transporter complex, substrate-binding subunit-containing"/>
    <property type="evidence" value="ECO:0007669"/>
    <property type="project" value="TreeGrafter"/>
</dbReference>
<dbReference type="PANTHER" id="PTHR30061">
    <property type="entry name" value="MALTOSE-BINDING PERIPLASMIC PROTEIN"/>
    <property type="match status" value="1"/>
</dbReference>
<evidence type="ECO:0000256" key="2">
    <source>
        <dbReference type="ARBA" id="ARBA00022448"/>
    </source>
</evidence>
<evidence type="ECO:0000313" key="5">
    <source>
        <dbReference type="EMBL" id="SOE72993.1"/>
    </source>
</evidence>
<gene>
    <name evidence="5" type="ORF">SAMN06296378_2690</name>
</gene>
<feature type="signal peptide" evidence="4">
    <location>
        <begin position="1"/>
        <end position="23"/>
    </location>
</feature>
<comment type="similarity">
    <text evidence="1">Belongs to the bacterial solute-binding protein 1 family.</text>
</comment>
<evidence type="ECO:0000313" key="6">
    <source>
        <dbReference type="Proteomes" id="UP000219440"/>
    </source>
</evidence>
<dbReference type="GO" id="GO:0015768">
    <property type="term" value="P:maltose transport"/>
    <property type="evidence" value="ECO:0007669"/>
    <property type="project" value="TreeGrafter"/>
</dbReference>
<keyword evidence="6" id="KW-1185">Reference proteome</keyword>
<dbReference type="PROSITE" id="PS51257">
    <property type="entry name" value="PROKAR_LIPOPROTEIN"/>
    <property type="match status" value="1"/>
</dbReference>
<keyword evidence="3 4" id="KW-0732">Signal</keyword>
<dbReference type="Gene3D" id="3.40.190.10">
    <property type="entry name" value="Periplasmic binding protein-like II"/>
    <property type="match status" value="1"/>
</dbReference>
<proteinExistence type="inferred from homology"/>
<dbReference type="RefSeq" id="WP_143544731.1">
    <property type="nucleotide sequence ID" value="NZ_BMLC01000004.1"/>
</dbReference>
<dbReference type="SUPFAM" id="SSF53850">
    <property type="entry name" value="Periplasmic binding protein-like II"/>
    <property type="match status" value="1"/>
</dbReference>
<protein>
    <submittedName>
        <fullName evidence="5">Carbohydrate ABC transporter substrate-binding protein, CUT1 family</fullName>
    </submittedName>
</protein>
<dbReference type="AlphaFoldDB" id="A0A2C9A1I8"/>
<dbReference type="EMBL" id="OCST01000005">
    <property type="protein sequence ID" value="SOE72993.1"/>
    <property type="molecule type" value="Genomic_DNA"/>
</dbReference>